<dbReference type="GO" id="GO:0052907">
    <property type="term" value="F:23S rRNA (adenine(1618)-N(6))-methyltransferase activity"/>
    <property type="evidence" value="ECO:0007669"/>
    <property type="project" value="UniProtKB-EC"/>
</dbReference>
<dbReference type="PIRSF" id="PIRSF029038">
    <property type="entry name" value="Mtase_YbiN_prd"/>
    <property type="match status" value="1"/>
</dbReference>
<keyword evidence="4 6" id="KW-0808">Transferase</keyword>
<dbReference type="PANTHER" id="PTHR13393:SF0">
    <property type="entry name" value="RNA N6-ADENOSINE-METHYLTRANSFERASE METTL16"/>
    <property type="match status" value="1"/>
</dbReference>
<evidence type="ECO:0000256" key="3">
    <source>
        <dbReference type="ARBA" id="ARBA00022603"/>
    </source>
</evidence>
<comment type="catalytic activity">
    <reaction evidence="6">
        <text>adenosine(1618) in 23S rRNA + S-adenosyl-L-methionine = N(6)-methyladenosine(1618) in 23S rRNA + S-adenosyl-L-homocysteine + H(+)</text>
        <dbReference type="Rhea" id="RHEA:16497"/>
        <dbReference type="Rhea" id="RHEA-COMP:10229"/>
        <dbReference type="Rhea" id="RHEA-COMP:10231"/>
        <dbReference type="ChEBI" id="CHEBI:15378"/>
        <dbReference type="ChEBI" id="CHEBI:57856"/>
        <dbReference type="ChEBI" id="CHEBI:59789"/>
        <dbReference type="ChEBI" id="CHEBI:74411"/>
        <dbReference type="ChEBI" id="CHEBI:74449"/>
        <dbReference type="EC" id="2.1.1.181"/>
    </reaction>
</comment>
<dbReference type="PANTHER" id="PTHR13393">
    <property type="entry name" value="SAM-DEPENDENT METHYLTRANSFERASE"/>
    <property type="match status" value="1"/>
</dbReference>
<gene>
    <name evidence="6 8" type="primary">rlmF</name>
    <name evidence="8" type="ORF">KNV97_11765</name>
</gene>
<feature type="compositionally biased region" description="Basic and acidic residues" evidence="7">
    <location>
        <begin position="15"/>
        <end position="45"/>
    </location>
</feature>
<name>A0A975YPN2_9VIBR</name>
<evidence type="ECO:0000313" key="9">
    <source>
        <dbReference type="Proteomes" id="UP000694232"/>
    </source>
</evidence>
<accession>A0A975YPN2</accession>
<feature type="compositionally biased region" description="Polar residues" evidence="7">
    <location>
        <begin position="53"/>
        <end position="63"/>
    </location>
</feature>
<dbReference type="GO" id="GO:0070475">
    <property type="term" value="P:rRNA base methylation"/>
    <property type="evidence" value="ECO:0007669"/>
    <property type="project" value="TreeGrafter"/>
</dbReference>
<dbReference type="InterPro" id="IPR010286">
    <property type="entry name" value="METTL16/RlmF"/>
</dbReference>
<keyword evidence="1 6" id="KW-0963">Cytoplasm</keyword>
<keyword evidence="9" id="KW-1185">Reference proteome</keyword>
<dbReference type="EC" id="2.1.1.181" evidence="6"/>
<comment type="similarity">
    <text evidence="6">Belongs to the methyltransferase superfamily. METTL16/RlmF family.</text>
</comment>
<dbReference type="Proteomes" id="UP000694232">
    <property type="component" value="Chromosome 1"/>
</dbReference>
<reference evidence="8" key="1">
    <citation type="submission" date="2021-06" db="EMBL/GenBank/DDBJ databases">
        <title>Vibrio nov. sp., novel gut bacterium isolated from Yellow Sea oyster.</title>
        <authorList>
            <person name="Muhammad N."/>
            <person name="Nguyen T.H."/>
            <person name="Lee Y.-J."/>
            <person name="Ko J."/>
            <person name="Kim S.-G."/>
        </authorList>
    </citation>
    <scope>NUCLEOTIDE SEQUENCE</scope>
    <source>
        <strain evidence="8">OG9-811</strain>
    </source>
</reference>
<dbReference type="AlphaFoldDB" id="A0A975YPN2"/>
<dbReference type="GO" id="GO:0005737">
    <property type="term" value="C:cytoplasm"/>
    <property type="evidence" value="ECO:0007669"/>
    <property type="project" value="UniProtKB-SubCell"/>
</dbReference>
<protein>
    <recommendedName>
        <fullName evidence="6">Ribosomal RNA large subunit methyltransferase F</fullName>
        <ecNumber evidence="6">2.1.1.181</ecNumber>
    </recommendedName>
    <alternativeName>
        <fullName evidence="6">23S rRNA mA1618 methyltransferase</fullName>
    </alternativeName>
    <alternativeName>
        <fullName evidence="6">rRNA adenine N-6-methyltransferase</fullName>
    </alternativeName>
</protein>
<evidence type="ECO:0000256" key="4">
    <source>
        <dbReference type="ARBA" id="ARBA00022679"/>
    </source>
</evidence>
<dbReference type="NCBIfam" id="NF008725">
    <property type="entry name" value="PRK11727.1"/>
    <property type="match status" value="1"/>
</dbReference>
<keyword evidence="5 6" id="KW-0949">S-adenosyl-L-methionine</keyword>
<dbReference type="HAMAP" id="MF_01848">
    <property type="entry name" value="23SrRNA_methyltr_F"/>
    <property type="match status" value="1"/>
</dbReference>
<evidence type="ECO:0000256" key="7">
    <source>
        <dbReference type="SAM" id="MobiDB-lite"/>
    </source>
</evidence>
<dbReference type="InterPro" id="IPR016909">
    <property type="entry name" value="rRNA_lsu_MeTfrase_F"/>
</dbReference>
<comment type="function">
    <text evidence="6">Specifically methylates the adenine in position 1618 of 23S rRNA.</text>
</comment>
<proteinExistence type="inferred from homology"/>
<keyword evidence="3 6" id="KW-0489">Methyltransferase</keyword>
<organism evidence="8 9">
    <name type="scientific">Vibrio ostreae</name>
    <dbReference type="NCBI Taxonomy" id="2841925"/>
    <lineage>
        <taxon>Bacteria</taxon>
        <taxon>Pseudomonadati</taxon>
        <taxon>Pseudomonadota</taxon>
        <taxon>Gammaproteobacteria</taxon>
        <taxon>Vibrionales</taxon>
        <taxon>Vibrionaceae</taxon>
        <taxon>Vibrio</taxon>
    </lineage>
</organism>
<feature type="region of interest" description="Disordered" evidence="7">
    <location>
        <begin position="1"/>
        <end position="89"/>
    </location>
</feature>
<comment type="subcellular location">
    <subcellularLocation>
        <location evidence="6">Cytoplasm</location>
    </subcellularLocation>
</comment>
<evidence type="ECO:0000256" key="2">
    <source>
        <dbReference type="ARBA" id="ARBA00022552"/>
    </source>
</evidence>
<dbReference type="FunFam" id="3.40.50.150:FF:000045">
    <property type="entry name" value="Ribosomal RNA large subunit methyltransferase F"/>
    <property type="match status" value="1"/>
</dbReference>
<evidence type="ECO:0000313" key="8">
    <source>
        <dbReference type="EMBL" id="QXO18889.1"/>
    </source>
</evidence>
<sequence length="403" mass="44930">MPKPPLKSSGNHPARVTDKPRCYKNRQDKAEQPKAEHQRKSDVKPGRKPSGKTDPQTASQRTPGQKPGKSPSAKPQSAKQTGKAGLHVRNRHKGNYDFDALCQALPDLKRHLIKNPKGDWTIAFSDPLAVKLLNKALLAHHYGVMNWDIPEGYLCPPIPGRADYIHRVADLLSQDFPALNHKAIRALDIGIGANCIYPIIGVTEYGWSYVGSDVDPVSVKQANLIASNNPLLKGKIAARLQKNSKAMFSGIIGADERFDVTTCNPPFHASLAEAQQGTERKIRNLRDNQRKRGAPVVQMTAPQHSANTLNFGGQKAELWCPGGEAEFIKNMAQESQHFARQVLWFTTLISKSDNVRWMKKQLQKVGAASIQIVEMQQGQKISRFVAWTFHNAEQRKLWLSLKR</sequence>
<evidence type="ECO:0000256" key="6">
    <source>
        <dbReference type="HAMAP-Rule" id="MF_01848"/>
    </source>
</evidence>
<evidence type="ECO:0000256" key="1">
    <source>
        <dbReference type="ARBA" id="ARBA00022490"/>
    </source>
</evidence>
<keyword evidence="2 6" id="KW-0698">rRNA processing</keyword>
<dbReference type="KEGG" id="vos:KNV97_11765"/>
<dbReference type="RefSeq" id="WP_218563192.1">
    <property type="nucleotide sequence ID" value="NZ_CP076643.1"/>
</dbReference>
<dbReference type="EMBL" id="CP076643">
    <property type="protein sequence ID" value="QXO18889.1"/>
    <property type="molecule type" value="Genomic_DNA"/>
</dbReference>
<dbReference type="CDD" id="cd02440">
    <property type="entry name" value="AdoMet_MTases"/>
    <property type="match status" value="1"/>
</dbReference>
<evidence type="ECO:0000256" key="5">
    <source>
        <dbReference type="ARBA" id="ARBA00022691"/>
    </source>
</evidence>
<dbReference type="Pfam" id="PF05971">
    <property type="entry name" value="Methyltransf_10"/>
    <property type="match status" value="1"/>
</dbReference>